<gene>
    <name evidence="1" type="ORF">K9W46_00075</name>
</gene>
<protein>
    <submittedName>
        <fullName evidence="1">Uncharacterized protein</fullName>
    </submittedName>
</protein>
<organism evidence="1">
    <name type="scientific">Candidatus Heimdallarchaeum endolithica</name>
    <dbReference type="NCBI Taxonomy" id="2876572"/>
    <lineage>
        <taxon>Archaea</taxon>
        <taxon>Promethearchaeati</taxon>
        <taxon>Candidatus Heimdallarchaeota</taxon>
        <taxon>Candidatus Heimdallarchaeia (ex Rinke et al. 2021) (nom. nud.)</taxon>
        <taxon>Candidatus Heimdallarchaeales</taxon>
        <taxon>Candidatus Heimdallarchaeaceae</taxon>
        <taxon>Candidatus Heimdallarchaeum</taxon>
    </lineage>
</organism>
<dbReference type="EMBL" id="CP084167">
    <property type="protein sequence ID" value="UJG43593.1"/>
    <property type="molecule type" value="Genomic_DNA"/>
</dbReference>
<reference evidence="1" key="1">
    <citation type="journal article" date="2022" name="Nat. Microbiol.">
        <title>Unique mobile elements and scalable gene flow at the prokaryote-eukaryote boundary revealed by circularized Asgard archaea genomes.</title>
        <authorList>
            <person name="Wu F."/>
            <person name="Speth D.R."/>
            <person name="Philosof A."/>
            <person name="Cremiere A."/>
            <person name="Narayanan A."/>
            <person name="Barco R.A."/>
            <person name="Connon S.A."/>
            <person name="Amend J.P."/>
            <person name="Antoshechkin I.A."/>
            <person name="Orphan V.J."/>
        </authorList>
    </citation>
    <scope>NUCLEOTIDE SEQUENCE</scope>
    <source>
        <strain evidence="1">PR6</strain>
    </source>
</reference>
<evidence type="ECO:0000313" key="1">
    <source>
        <dbReference type="EMBL" id="UJG43593.1"/>
    </source>
</evidence>
<name>A0A9Y1BQZ9_9ARCH</name>
<accession>A0A9Y1BQZ9</accession>
<dbReference type="AlphaFoldDB" id="A0A9Y1BQZ9"/>
<proteinExistence type="predicted"/>
<sequence>MEIKHYLSKNFTNKDFPSEYSKWSLDDKIKLFIDRVKYWQLDIANKVINGFETTKGLKFTGIPDSGFATLNILFVYFETIGKYGYRPLGKPKEKFIAGFKAVHNDLKWNYATSENELVTIAKKVYEKVRCGVYHVGMTEQDISLTSETKNPFEIIWSKDKIKYIIINPHELARDLLKHCDIYEKRLRDSSEEKLRKNFEKGFDLDNEPKMDT</sequence>
<dbReference type="Proteomes" id="UP001200513">
    <property type="component" value="Chromosome"/>
</dbReference>